<protein>
    <submittedName>
        <fullName evidence="1">Uncharacterized protein</fullName>
    </submittedName>
</protein>
<name>A0A2I0UHQ5_LIMLA</name>
<accession>A0A2I0UHQ5</accession>
<proteinExistence type="predicted"/>
<dbReference type="AlphaFoldDB" id="A0A2I0UHQ5"/>
<evidence type="ECO:0000313" key="2">
    <source>
        <dbReference type="Proteomes" id="UP000233556"/>
    </source>
</evidence>
<gene>
    <name evidence="1" type="ORF">llap_4118</name>
</gene>
<evidence type="ECO:0000313" key="1">
    <source>
        <dbReference type="EMBL" id="PKU45585.1"/>
    </source>
</evidence>
<organism evidence="1 2">
    <name type="scientific">Limosa lapponica baueri</name>
    <dbReference type="NCBI Taxonomy" id="1758121"/>
    <lineage>
        <taxon>Eukaryota</taxon>
        <taxon>Metazoa</taxon>
        <taxon>Chordata</taxon>
        <taxon>Craniata</taxon>
        <taxon>Vertebrata</taxon>
        <taxon>Euteleostomi</taxon>
        <taxon>Archelosauria</taxon>
        <taxon>Archosauria</taxon>
        <taxon>Dinosauria</taxon>
        <taxon>Saurischia</taxon>
        <taxon>Theropoda</taxon>
        <taxon>Coelurosauria</taxon>
        <taxon>Aves</taxon>
        <taxon>Neognathae</taxon>
        <taxon>Neoaves</taxon>
        <taxon>Charadriiformes</taxon>
        <taxon>Scolopacidae</taxon>
        <taxon>Limosa</taxon>
    </lineage>
</organism>
<dbReference type="Proteomes" id="UP000233556">
    <property type="component" value="Unassembled WGS sequence"/>
</dbReference>
<keyword evidence="2" id="KW-1185">Reference proteome</keyword>
<dbReference type="EMBL" id="KZ505752">
    <property type="protein sequence ID" value="PKU45585.1"/>
    <property type="molecule type" value="Genomic_DNA"/>
</dbReference>
<reference evidence="2" key="2">
    <citation type="submission" date="2017-12" db="EMBL/GenBank/DDBJ databases">
        <title>Genome sequence of the Bar-tailed Godwit (Limosa lapponica baueri).</title>
        <authorList>
            <person name="Lima N.C.B."/>
            <person name="Parody-Merino A.M."/>
            <person name="Battley P.F."/>
            <person name="Fidler A.E."/>
            <person name="Prosdocimi F."/>
        </authorList>
    </citation>
    <scope>NUCLEOTIDE SEQUENCE [LARGE SCALE GENOMIC DNA]</scope>
</reference>
<reference evidence="2" key="1">
    <citation type="submission" date="2017-11" db="EMBL/GenBank/DDBJ databases">
        <authorList>
            <person name="Lima N.C."/>
            <person name="Parody-Merino A.M."/>
            <person name="Battley P.F."/>
            <person name="Fidler A.E."/>
            <person name="Prosdocimi F."/>
        </authorList>
    </citation>
    <scope>NUCLEOTIDE SEQUENCE [LARGE SCALE GENOMIC DNA]</scope>
</reference>
<sequence>MVARCDSLYFFKLFQQAGNAVGTPDKEMNLPIPGLSSHHWWVLRELSDNDTAILCQKGMNKEEEEDQRPLSLLNYGRFQAAFVSNTNLHDGNRITITEKDIHLLKTLFSFANQKLQENYPPG</sequence>